<evidence type="ECO:0000313" key="13">
    <source>
        <dbReference type="Proteomes" id="UP000295794"/>
    </source>
</evidence>
<dbReference type="PANTHER" id="PTHR47245">
    <property type="entry name" value="PEPTIDYLPROLYL ISOMERASE"/>
    <property type="match status" value="1"/>
</dbReference>
<evidence type="ECO:0000256" key="4">
    <source>
        <dbReference type="ARBA" id="ARBA00022729"/>
    </source>
</evidence>
<keyword evidence="6 7" id="KW-0413">Isomerase</keyword>
<keyword evidence="13" id="KW-1185">Reference proteome</keyword>
<keyword evidence="4 8" id="KW-0732">Signal</keyword>
<dbReference type="InterPro" id="IPR050245">
    <property type="entry name" value="PrsA_foldase"/>
</dbReference>
<dbReference type="Pfam" id="PF13145">
    <property type="entry name" value="Rotamase_2"/>
    <property type="match status" value="1"/>
</dbReference>
<evidence type="ECO:0000256" key="5">
    <source>
        <dbReference type="ARBA" id="ARBA00023110"/>
    </source>
</evidence>
<evidence type="ECO:0000256" key="1">
    <source>
        <dbReference type="ARBA" id="ARBA00000971"/>
    </source>
</evidence>
<keyword evidence="5 7" id="KW-0697">Rotamase</keyword>
<evidence type="ECO:0000256" key="3">
    <source>
        <dbReference type="ARBA" id="ARBA00013194"/>
    </source>
</evidence>
<reference evidence="10 12" key="1">
    <citation type="submission" date="2018-06" db="EMBL/GenBank/DDBJ databases">
        <authorList>
            <consortium name="Pathogen Informatics"/>
            <person name="Doyle S."/>
        </authorList>
    </citation>
    <scope>NUCLEOTIDE SEQUENCE [LARGE SCALE GENOMIC DNA]</scope>
    <source>
        <strain evidence="10 12">NCTC11159</strain>
    </source>
</reference>
<evidence type="ECO:0000256" key="2">
    <source>
        <dbReference type="ARBA" id="ARBA00007656"/>
    </source>
</evidence>
<dbReference type="InterPro" id="IPR027304">
    <property type="entry name" value="Trigger_fact/SurA_dom_sf"/>
</dbReference>
<evidence type="ECO:0000313" key="12">
    <source>
        <dbReference type="Proteomes" id="UP000255108"/>
    </source>
</evidence>
<evidence type="ECO:0000256" key="6">
    <source>
        <dbReference type="ARBA" id="ARBA00023235"/>
    </source>
</evidence>
<comment type="similarity">
    <text evidence="2">Belongs to the PpiC/parvulin rotamase family.</text>
</comment>
<gene>
    <name evidence="10" type="primary">cbf2_1</name>
    <name evidence="11" type="ORF">EV682_10292</name>
    <name evidence="10" type="ORF">NCTC11159_01616</name>
</gene>
<dbReference type="PROSITE" id="PS50198">
    <property type="entry name" value="PPIC_PPIASE_2"/>
    <property type="match status" value="1"/>
</dbReference>
<dbReference type="Proteomes" id="UP000295794">
    <property type="component" value="Unassembled WGS sequence"/>
</dbReference>
<dbReference type="EC" id="5.2.1.8" evidence="3"/>
<dbReference type="Gene3D" id="3.10.50.40">
    <property type="match status" value="1"/>
</dbReference>
<evidence type="ECO:0000313" key="11">
    <source>
        <dbReference type="EMBL" id="TCU89180.1"/>
    </source>
</evidence>
<sequence>MRQPNRIALALTACFLSASFAATAANVATVNGVAIPDSKVDFFLKQVAERGQKDSPELRARIKEELIRNEVLFQEAQKKGVEKNADVQQRLDMAKQQILVGAYVNDYAKANPVSDADLKKEYDKIKVNFSGKEYKARHILVKTEEEAKAVLADLKKGKKFEDIAKAKSADKGSAVNGGDLGWSTPANYVKEFGEALSKLPKGKISDPVKTQFGWHVIKLDDQREAKGPSFEEVKPELMRELQGQRVQKMVEELRAKAKVE</sequence>
<dbReference type="OrthoDB" id="14196at2"/>
<dbReference type="InterPro" id="IPR046357">
    <property type="entry name" value="PPIase_dom_sf"/>
</dbReference>
<evidence type="ECO:0000256" key="7">
    <source>
        <dbReference type="PROSITE-ProRule" id="PRU00278"/>
    </source>
</evidence>
<dbReference type="GO" id="GO:0003755">
    <property type="term" value="F:peptidyl-prolyl cis-trans isomerase activity"/>
    <property type="evidence" value="ECO:0007669"/>
    <property type="project" value="UniProtKB-KW"/>
</dbReference>
<dbReference type="Proteomes" id="UP000255108">
    <property type="component" value="Unassembled WGS sequence"/>
</dbReference>
<dbReference type="PANTHER" id="PTHR47245:SF1">
    <property type="entry name" value="FOLDASE PROTEIN PRSA"/>
    <property type="match status" value="1"/>
</dbReference>
<evidence type="ECO:0000313" key="10">
    <source>
        <dbReference type="EMBL" id="STQ90549.1"/>
    </source>
</evidence>
<dbReference type="AlphaFoldDB" id="A0A377Q7L1"/>
<protein>
    <recommendedName>
        <fullName evidence="3">peptidylprolyl isomerase</fullName>
        <ecNumber evidence="3">5.2.1.8</ecNumber>
    </recommendedName>
</protein>
<dbReference type="SUPFAM" id="SSF54534">
    <property type="entry name" value="FKBP-like"/>
    <property type="match status" value="1"/>
</dbReference>
<dbReference type="RefSeq" id="WP_115226851.1">
    <property type="nucleotide sequence ID" value="NZ_CAWOLO010000002.1"/>
</dbReference>
<dbReference type="EMBL" id="UGHR01000001">
    <property type="protein sequence ID" value="STQ90549.1"/>
    <property type="molecule type" value="Genomic_DNA"/>
</dbReference>
<feature type="signal peptide" evidence="8">
    <location>
        <begin position="1"/>
        <end position="24"/>
    </location>
</feature>
<dbReference type="Gene3D" id="1.10.8.1040">
    <property type="match status" value="1"/>
</dbReference>
<evidence type="ECO:0000256" key="8">
    <source>
        <dbReference type="SAM" id="SignalP"/>
    </source>
</evidence>
<reference evidence="11 13" key="2">
    <citation type="submission" date="2019-03" db="EMBL/GenBank/DDBJ databases">
        <title>Genomic Encyclopedia of Type Strains, Phase IV (KMG-IV): sequencing the most valuable type-strain genomes for metagenomic binning, comparative biology and taxonomic classification.</title>
        <authorList>
            <person name="Goeker M."/>
        </authorList>
    </citation>
    <scope>NUCLEOTIDE SEQUENCE [LARGE SCALE GENOMIC DNA]</scope>
    <source>
        <strain evidence="11 13">DSM 3764</strain>
    </source>
</reference>
<feature type="chain" id="PRO_5016895608" description="peptidylprolyl isomerase" evidence="8">
    <location>
        <begin position="25"/>
        <end position="260"/>
    </location>
</feature>
<dbReference type="InterPro" id="IPR000297">
    <property type="entry name" value="PPIase_PpiC"/>
</dbReference>
<evidence type="ECO:0000259" key="9">
    <source>
        <dbReference type="PROSITE" id="PS50198"/>
    </source>
</evidence>
<name>A0A377Q7L1_9NEIS</name>
<organism evidence="10 12">
    <name type="scientific">Iodobacter fluviatilis</name>
    <dbReference type="NCBI Taxonomy" id="537"/>
    <lineage>
        <taxon>Bacteria</taxon>
        <taxon>Pseudomonadati</taxon>
        <taxon>Pseudomonadota</taxon>
        <taxon>Betaproteobacteria</taxon>
        <taxon>Neisseriales</taxon>
        <taxon>Chitinibacteraceae</taxon>
        <taxon>Iodobacter</taxon>
    </lineage>
</organism>
<accession>A0A377Q7L1</accession>
<dbReference type="SUPFAM" id="SSF109998">
    <property type="entry name" value="Triger factor/SurA peptide-binding domain-like"/>
    <property type="match status" value="1"/>
</dbReference>
<dbReference type="EMBL" id="SMBT01000002">
    <property type="protein sequence ID" value="TCU89180.1"/>
    <property type="molecule type" value="Genomic_DNA"/>
</dbReference>
<feature type="domain" description="PpiC" evidence="9">
    <location>
        <begin position="131"/>
        <end position="221"/>
    </location>
</feature>
<proteinExistence type="inferred from homology"/>
<comment type="catalytic activity">
    <reaction evidence="1">
        <text>[protein]-peptidylproline (omega=180) = [protein]-peptidylproline (omega=0)</text>
        <dbReference type="Rhea" id="RHEA:16237"/>
        <dbReference type="Rhea" id="RHEA-COMP:10747"/>
        <dbReference type="Rhea" id="RHEA-COMP:10748"/>
        <dbReference type="ChEBI" id="CHEBI:83833"/>
        <dbReference type="ChEBI" id="CHEBI:83834"/>
        <dbReference type="EC" id="5.2.1.8"/>
    </reaction>
</comment>